<feature type="transmembrane region" description="Helical" evidence="1">
    <location>
        <begin position="587"/>
        <end position="609"/>
    </location>
</feature>
<feature type="transmembrane region" description="Helical" evidence="1">
    <location>
        <begin position="533"/>
        <end position="552"/>
    </location>
</feature>
<reference evidence="2" key="1">
    <citation type="submission" date="2022-11" db="EMBL/GenBank/DDBJ databases">
        <title>WGS of Natronobacillus azotifigens 24KS-1, an anaerobic diazotrophic haloalkaliphile from soda-rich habitats.</title>
        <authorList>
            <person name="Sorokin D.Y."/>
            <person name="Merkel A.Y."/>
        </authorList>
    </citation>
    <scope>NUCLEOTIDE SEQUENCE</scope>
    <source>
        <strain evidence="2">24KS-1</strain>
    </source>
</reference>
<accession>A0A9J6RD03</accession>
<evidence type="ECO:0000256" key="1">
    <source>
        <dbReference type="SAM" id="Phobius"/>
    </source>
</evidence>
<organism evidence="2 3">
    <name type="scientific">Natronobacillus azotifigens</name>
    <dbReference type="NCBI Taxonomy" id="472978"/>
    <lineage>
        <taxon>Bacteria</taxon>
        <taxon>Bacillati</taxon>
        <taxon>Bacillota</taxon>
        <taxon>Bacilli</taxon>
        <taxon>Bacillales</taxon>
        <taxon>Bacillaceae</taxon>
        <taxon>Natronobacillus</taxon>
    </lineage>
</organism>
<dbReference type="AlphaFoldDB" id="A0A9J6RD03"/>
<proteinExistence type="predicted"/>
<dbReference type="Proteomes" id="UP001084197">
    <property type="component" value="Unassembled WGS sequence"/>
</dbReference>
<gene>
    <name evidence="2" type="ORF">OWO01_09400</name>
</gene>
<dbReference type="EMBL" id="JAPRAT010000017">
    <property type="protein sequence ID" value="MCZ0703431.1"/>
    <property type="molecule type" value="Genomic_DNA"/>
</dbReference>
<comment type="caution">
    <text evidence="2">The sequence shown here is derived from an EMBL/GenBank/DDBJ whole genome shotgun (WGS) entry which is preliminary data.</text>
</comment>
<feature type="transmembrane region" description="Helical" evidence="1">
    <location>
        <begin position="615"/>
        <end position="637"/>
    </location>
</feature>
<keyword evidence="3" id="KW-1185">Reference proteome</keyword>
<keyword evidence="1" id="KW-1133">Transmembrane helix</keyword>
<feature type="transmembrane region" description="Helical" evidence="1">
    <location>
        <begin position="446"/>
        <end position="469"/>
    </location>
</feature>
<keyword evidence="1" id="KW-0812">Transmembrane</keyword>
<evidence type="ECO:0000313" key="2">
    <source>
        <dbReference type="EMBL" id="MCZ0703431.1"/>
    </source>
</evidence>
<feature type="transmembrane region" description="Helical" evidence="1">
    <location>
        <begin position="490"/>
        <end position="513"/>
    </location>
</feature>
<protein>
    <submittedName>
        <fullName evidence="2">ABC transporter permease</fullName>
    </submittedName>
</protein>
<name>A0A9J6RD03_9BACI</name>
<dbReference type="RefSeq" id="WP_268780203.1">
    <property type="nucleotide sequence ID" value="NZ_JAPRAT010000017.1"/>
</dbReference>
<sequence>MDVSIFDGGMTVSYPQNYNLLTAIDPKSEHLLTGIDFSELFREHTEEEKFLIESFSEVRGNAPIVPILQRESFRIPLSLHVTVEKLDMKLDEIYDQFNIPENETISYELQFREQDELQDFSEFLQSVKRVPQDSYNLDLTNLQSPFDGTHLKLDEDFNIEILKEGEGGTLYNDSGKYYTASKIDYIVNNNQISVPIVKEGSPPAYKRVEESGQSYLYDWEAPFMIWQMGTFQAGEEENDLTSSPLGIYSTKEVKTVVDGKELTPTITPGSFLAAPTAGVTTMEAASLIKGDEPIDAIRIKLNHITKYNKEAQERMESLATELSHAGYVVDIVAGSSFKSEKMNVEGIGEVVSPWTTLGISQLLANAWEIDTLLSIGLFSLFGFFWFFGHLGFERNRLDKENDILLSLGWQQRTIRSKNMMEQLLLVSISILLSLGLAISLRLSSLALIVLGCFLVISIILIATIFYSNTRQNDRSNKYKWLASIRYYKNLLLPTMLALILAVCITHLQIGSIYELWTTSTETTLGMFVFDQGLSIRILIVISTVMLSVLVLLEAIQGLIYARKDEFHMFFVVGWTEKAIKSFFLKEVLIWAGISLVIGTVISSVISIVMNIALTGVVLASVTSSVIYLIIVSASVIFRKYR</sequence>
<feature type="transmembrane region" description="Helical" evidence="1">
    <location>
        <begin position="422"/>
        <end position="440"/>
    </location>
</feature>
<keyword evidence="1" id="KW-0472">Membrane</keyword>
<feature type="transmembrane region" description="Helical" evidence="1">
    <location>
        <begin position="372"/>
        <end position="392"/>
    </location>
</feature>
<evidence type="ECO:0000313" key="3">
    <source>
        <dbReference type="Proteomes" id="UP001084197"/>
    </source>
</evidence>